<dbReference type="Proteomes" id="UP000012073">
    <property type="component" value="Unassembled WGS sequence"/>
</dbReference>
<proteinExistence type="predicted"/>
<evidence type="ECO:0000313" key="1">
    <source>
        <dbReference type="EMBL" id="CDF39328.1"/>
    </source>
</evidence>
<gene>
    <name evidence="1" type="ORF">CHC_T00006616001</name>
</gene>
<dbReference type="Gramene" id="CDF39328">
    <property type="protein sequence ID" value="CDF39328"/>
    <property type="gene ID" value="CHC_T00006616001"/>
</dbReference>
<accession>R7QNF9</accession>
<keyword evidence="2" id="KW-1185">Reference proteome</keyword>
<protein>
    <submittedName>
        <fullName evidence="1">Uncharacterized protein</fullName>
    </submittedName>
</protein>
<dbReference type="RefSeq" id="XP_005719239.1">
    <property type="nucleotide sequence ID" value="XM_005719182.1"/>
</dbReference>
<dbReference type="GeneID" id="17326956"/>
<evidence type="ECO:0000313" key="2">
    <source>
        <dbReference type="Proteomes" id="UP000012073"/>
    </source>
</evidence>
<reference evidence="2" key="1">
    <citation type="journal article" date="2013" name="Proc. Natl. Acad. Sci. U.S.A.">
        <title>Genome structure and metabolic features in the red seaweed Chondrus crispus shed light on evolution of the Archaeplastida.</title>
        <authorList>
            <person name="Collen J."/>
            <person name="Porcel B."/>
            <person name="Carre W."/>
            <person name="Ball S.G."/>
            <person name="Chaparro C."/>
            <person name="Tonon T."/>
            <person name="Barbeyron T."/>
            <person name="Michel G."/>
            <person name="Noel B."/>
            <person name="Valentin K."/>
            <person name="Elias M."/>
            <person name="Artiguenave F."/>
            <person name="Arun A."/>
            <person name="Aury J.M."/>
            <person name="Barbosa-Neto J.F."/>
            <person name="Bothwell J.H."/>
            <person name="Bouget F.Y."/>
            <person name="Brillet L."/>
            <person name="Cabello-Hurtado F."/>
            <person name="Capella-Gutierrez S."/>
            <person name="Charrier B."/>
            <person name="Cladiere L."/>
            <person name="Cock J.M."/>
            <person name="Coelho S.M."/>
            <person name="Colleoni C."/>
            <person name="Czjzek M."/>
            <person name="Da Silva C."/>
            <person name="Delage L."/>
            <person name="Denoeud F."/>
            <person name="Deschamps P."/>
            <person name="Dittami S.M."/>
            <person name="Gabaldon T."/>
            <person name="Gachon C.M."/>
            <person name="Groisillier A."/>
            <person name="Herve C."/>
            <person name="Jabbari K."/>
            <person name="Katinka M."/>
            <person name="Kloareg B."/>
            <person name="Kowalczyk N."/>
            <person name="Labadie K."/>
            <person name="Leblanc C."/>
            <person name="Lopez P.J."/>
            <person name="McLachlan D.H."/>
            <person name="Meslet-Cladiere L."/>
            <person name="Moustafa A."/>
            <person name="Nehr Z."/>
            <person name="Nyvall Collen P."/>
            <person name="Panaud O."/>
            <person name="Partensky F."/>
            <person name="Poulain J."/>
            <person name="Rensing S.A."/>
            <person name="Rousvoal S."/>
            <person name="Samson G."/>
            <person name="Symeonidi A."/>
            <person name="Weissenbach J."/>
            <person name="Zambounis A."/>
            <person name="Wincker P."/>
            <person name="Boyen C."/>
        </authorList>
    </citation>
    <scope>NUCLEOTIDE SEQUENCE [LARGE SCALE GENOMIC DNA]</scope>
    <source>
        <strain evidence="2">cv. Stackhouse</strain>
    </source>
</reference>
<name>R7QNF9_CHOCR</name>
<dbReference type="EMBL" id="HG002022">
    <property type="protein sequence ID" value="CDF39328.1"/>
    <property type="molecule type" value="Genomic_DNA"/>
</dbReference>
<dbReference type="KEGG" id="ccp:CHC_T00006616001"/>
<dbReference type="AlphaFoldDB" id="R7QNF9"/>
<sequence>MQTCSRKGGQVIWSTSRRKLGATNGSRYANVLTRTECRAPLNYHARPTRRRVHAIVSENERSTAYPKRYRQERSEDRVCRLDIPMMPPTPGFVALHGTRASQPLRCPCRLRDHALAAPLVRLWRRRVDAHARRRRARRAAPERSTLAVTREHNLVRARRTHIMDFAVIFWQKNDFRGKTFFAIFGVI</sequence>
<organism evidence="1 2">
    <name type="scientific">Chondrus crispus</name>
    <name type="common">Carrageen Irish moss</name>
    <name type="synonym">Polymorpha crispa</name>
    <dbReference type="NCBI Taxonomy" id="2769"/>
    <lineage>
        <taxon>Eukaryota</taxon>
        <taxon>Rhodophyta</taxon>
        <taxon>Florideophyceae</taxon>
        <taxon>Rhodymeniophycidae</taxon>
        <taxon>Gigartinales</taxon>
        <taxon>Gigartinaceae</taxon>
        <taxon>Chondrus</taxon>
    </lineage>
</organism>